<keyword evidence="3" id="KW-1185">Reference proteome</keyword>
<dbReference type="GeneID" id="6079068"/>
<dbReference type="InParanoid" id="B0DHJ6"/>
<sequence length="346" mass="37023">MSQATLARRKNRKGTASPSPSPTPPLPPQPNFRLMTSVPESFDMDTGEGSSGQFDDMPASDGGYETIGLLPDAEDHEVDSTMAEVDYWLGAGASQEITSMCVDADLSPDEDISPSSVEGNPRASAVPSSVDEELENRPPQDGRGSPYVNPVDAPLAPPLPDNPFPLLNPYPQFIFPDPMLMNVSVQKDALKEVLPRAHDFAPPRLVLDDLPVYGPSSTLPKDTAKEAYFKALGFGPPGVLSVDHTPSSALPSNMAKEAYLQALGFGPPGALSVDCAPSLTERPACTLVFAGPVKSSFLPQNDATGNCNQSRPIQILRDRNRTALDRSFSVHNAKKTGPDRLRPVFC</sequence>
<feature type="compositionally biased region" description="Pro residues" evidence="1">
    <location>
        <begin position="19"/>
        <end position="30"/>
    </location>
</feature>
<proteinExistence type="predicted"/>
<gene>
    <name evidence="2" type="ORF">LACBIDRAFT_329285</name>
</gene>
<dbReference type="EMBL" id="DS547111">
    <property type="protein sequence ID" value="EDR05736.1"/>
    <property type="molecule type" value="Genomic_DNA"/>
</dbReference>
<name>B0DHJ6_LACBS</name>
<accession>B0DHJ6</accession>
<evidence type="ECO:0000313" key="2">
    <source>
        <dbReference type="EMBL" id="EDR05736.1"/>
    </source>
</evidence>
<dbReference type="HOGENOM" id="CLU_801847_0_0_1"/>
<evidence type="ECO:0000256" key="1">
    <source>
        <dbReference type="SAM" id="MobiDB-lite"/>
    </source>
</evidence>
<reference evidence="2 3" key="1">
    <citation type="journal article" date="2008" name="Nature">
        <title>The genome of Laccaria bicolor provides insights into mycorrhizal symbiosis.</title>
        <authorList>
            <person name="Martin F."/>
            <person name="Aerts A."/>
            <person name="Ahren D."/>
            <person name="Brun A."/>
            <person name="Danchin E.G.J."/>
            <person name="Duchaussoy F."/>
            <person name="Gibon J."/>
            <person name="Kohler A."/>
            <person name="Lindquist E."/>
            <person name="Pereda V."/>
            <person name="Salamov A."/>
            <person name="Shapiro H.J."/>
            <person name="Wuyts J."/>
            <person name="Blaudez D."/>
            <person name="Buee M."/>
            <person name="Brokstein P."/>
            <person name="Canbaeck B."/>
            <person name="Cohen D."/>
            <person name="Courty P.E."/>
            <person name="Coutinho P.M."/>
            <person name="Delaruelle C."/>
            <person name="Detter J.C."/>
            <person name="Deveau A."/>
            <person name="DiFazio S."/>
            <person name="Duplessis S."/>
            <person name="Fraissinet-Tachet L."/>
            <person name="Lucic E."/>
            <person name="Frey-Klett P."/>
            <person name="Fourrey C."/>
            <person name="Feussner I."/>
            <person name="Gay G."/>
            <person name="Grimwood J."/>
            <person name="Hoegger P.J."/>
            <person name="Jain P."/>
            <person name="Kilaru S."/>
            <person name="Labbe J."/>
            <person name="Lin Y.C."/>
            <person name="Legue V."/>
            <person name="Le Tacon F."/>
            <person name="Marmeisse R."/>
            <person name="Melayah D."/>
            <person name="Montanini B."/>
            <person name="Muratet M."/>
            <person name="Nehls U."/>
            <person name="Niculita-Hirzel H."/>
            <person name="Oudot-Le Secq M.P."/>
            <person name="Peter M."/>
            <person name="Quesneville H."/>
            <person name="Rajashekar B."/>
            <person name="Reich M."/>
            <person name="Rouhier N."/>
            <person name="Schmutz J."/>
            <person name="Yin T."/>
            <person name="Chalot M."/>
            <person name="Henrissat B."/>
            <person name="Kuees U."/>
            <person name="Lucas S."/>
            <person name="Van de Peer Y."/>
            <person name="Podila G.K."/>
            <person name="Polle A."/>
            <person name="Pukkila P.J."/>
            <person name="Richardson P.M."/>
            <person name="Rouze P."/>
            <person name="Sanders I.R."/>
            <person name="Stajich J.E."/>
            <person name="Tunlid A."/>
            <person name="Tuskan G."/>
            <person name="Grigoriev I.V."/>
        </authorList>
    </citation>
    <scope>NUCLEOTIDE SEQUENCE [LARGE SCALE GENOMIC DNA]</scope>
    <source>
        <strain evidence="3">S238N-H82 / ATCC MYA-4686</strain>
    </source>
</reference>
<feature type="region of interest" description="Disordered" evidence="1">
    <location>
        <begin position="105"/>
        <end position="156"/>
    </location>
</feature>
<dbReference type="RefSeq" id="XP_001883412.1">
    <property type="nucleotide sequence ID" value="XM_001883377.1"/>
</dbReference>
<organism evidence="3">
    <name type="scientific">Laccaria bicolor (strain S238N-H82 / ATCC MYA-4686)</name>
    <name type="common">Bicoloured deceiver</name>
    <name type="synonym">Laccaria laccata var. bicolor</name>
    <dbReference type="NCBI Taxonomy" id="486041"/>
    <lineage>
        <taxon>Eukaryota</taxon>
        <taxon>Fungi</taxon>
        <taxon>Dikarya</taxon>
        <taxon>Basidiomycota</taxon>
        <taxon>Agaricomycotina</taxon>
        <taxon>Agaricomycetes</taxon>
        <taxon>Agaricomycetidae</taxon>
        <taxon>Agaricales</taxon>
        <taxon>Agaricineae</taxon>
        <taxon>Hydnangiaceae</taxon>
        <taxon>Laccaria</taxon>
    </lineage>
</organism>
<dbReference type="KEGG" id="lbc:LACBIDRAFT_329285"/>
<dbReference type="AlphaFoldDB" id="B0DHJ6"/>
<dbReference type="Proteomes" id="UP000001194">
    <property type="component" value="Unassembled WGS sequence"/>
</dbReference>
<protein>
    <submittedName>
        <fullName evidence="2">Predicted protein</fullName>
    </submittedName>
</protein>
<evidence type="ECO:0000313" key="3">
    <source>
        <dbReference type="Proteomes" id="UP000001194"/>
    </source>
</evidence>
<feature type="region of interest" description="Disordered" evidence="1">
    <location>
        <begin position="1"/>
        <end position="68"/>
    </location>
</feature>